<feature type="transmembrane region" description="Helical" evidence="1">
    <location>
        <begin position="153"/>
        <end position="178"/>
    </location>
</feature>
<gene>
    <name evidence="2" type="ORF">S01H1_00597</name>
</gene>
<dbReference type="EMBL" id="BARS01000216">
    <property type="protein sequence ID" value="GAF73845.1"/>
    <property type="molecule type" value="Genomic_DNA"/>
</dbReference>
<accession>X0TCP2</accession>
<evidence type="ECO:0000256" key="1">
    <source>
        <dbReference type="SAM" id="Phobius"/>
    </source>
</evidence>
<organism evidence="2">
    <name type="scientific">marine sediment metagenome</name>
    <dbReference type="NCBI Taxonomy" id="412755"/>
    <lineage>
        <taxon>unclassified sequences</taxon>
        <taxon>metagenomes</taxon>
        <taxon>ecological metagenomes</taxon>
    </lineage>
</organism>
<feature type="transmembrane region" description="Helical" evidence="1">
    <location>
        <begin position="208"/>
        <end position="228"/>
    </location>
</feature>
<name>X0TCP2_9ZZZZ</name>
<feature type="non-terminal residue" evidence="2">
    <location>
        <position position="1"/>
    </location>
</feature>
<comment type="caution">
    <text evidence="2">The sequence shown here is derived from an EMBL/GenBank/DDBJ whole genome shotgun (WGS) entry which is preliminary data.</text>
</comment>
<evidence type="ECO:0000313" key="2">
    <source>
        <dbReference type="EMBL" id="GAF73845.1"/>
    </source>
</evidence>
<feature type="transmembrane region" description="Helical" evidence="1">
    <location>
        <begin position="124"/>
        <end position="146"/>
    </location>
</feature>
<keyword evidence="1" id="KW-0472">Membrane</keyword>
<dbReference type="AlphaFoldDB" id="X0TCP2"/>
<protein>
    <submittedName>
        <fullName evidence="2">Uncharacterized protein</fullName>
    </submittedName>
</protein>
<reference evidence="2" key="1">
    <citation type="journal article" date="2014" name="Front. Microbiol.">
        <title>High frequency of phylogenetically diverse reductive dehalogenase-homologous genes in deep subseafloor sedimentary metagenomes.</title>
        <authorList>
            <person name="Kawai M."/>
            <person name="Futagami T."/>
            <person name="Toyoda A."/>
            <person name="Takaki Y."/>
            <person name="Nishi S."/>
            <person name="Hori S."/>
            <person name="Arai W."/>
            <person name="Tsubouchi T."/>
            <person name="Morono Y."/>
            <person name="Uchiyama I."/>
            <person name="Ito T."/>
            <person name="Fujiyama A."/>
            <person name="Inagaki F."/>
            <person name="Takami H."/>
        </authorList>
    </citation>
    <scope>NUCLEOTIDE SEQUENCE</scope>
    <source>
        <strain evidence="2">Expedition CK06-06</strain>
    </source>
</reference>
<keyword evidence="1" id="KW-1133">Transmembrane helix</keyword>
<keyword evidence="1" id="KW-0812">Transmembrane</keyword>
<sequence length="248" mass="25948">LQLTSSGTAQRILSQATADLTEIDAVLPAIQADLAEAAQASEEATVTVPHFPLPVELPREEAATISTAELRSRLLSEAAEAIYEKGMSVWALSDPEAEQDIDIFSPEGGVHRGLGFLSDDNHQALRIAAIVLGLISVVLGGLVLVSTQGMGRLMALGAAVLGAAVPSLLGAVAVRFAFRTASEDQEDYLMARLLDLGNDVTWLALRNYTILTLVGLGVVLVSLGLMLLEMRQRAAPAAPVIDNGSAAA</sequence>
<proteinExistence type="predicted"/>